<proteinExistence type="predicted"/>
<organism evidence="6 7">
    <name type="scientific">Umbra pygmaea</name>
    <name type="common">Eastern mudminnow</name>
    <dbReference type="NCBI Taxonomy" id="75934"/>
    <lineage>
        <taxon>Eukaryota</taxon>
        <taxon>Metazoa</taxon>
        <taxon>Chordata</taxon>
        <taxon>Craniata</taxon>
        <taxon>Vertebrata</taxon>
        <taxon>Euteleostomi</taxon>
        <taxon>Actinopterygii</taxon>
        <taxon>Neopterygii</taxon>
        <taxon>Teleostei</taxon>
        <taxon>Protacanthopterygii</taxon>
        <taxon>Esociformes</taxon>
        <taxon>Umbridae</taxon>
        <taxon>Umbra</taxon>
    </lineage>
</organism>
<evidence type="ECO:0000313" key="7">
    <source>
        <dbReference type="Proteomes" id="UP001557470"/>
    </source>
</evidence>
<evidence type="ECO:0000259" key="4">
    <source>
        <dbReference type="Pfam" id="PF13359"/>
    </source>
</evidence>
<dbReference type="AlphaFoldDB" id="A0ABD0XVP2"/>
<protein>
    <recommendedName>
        <fullName evidence="8">DDE Tnp4 domain-containing protein</fullName>
    </recommendedName>
</protein>
<dbReference type="GO" id="GO:0046872">
    <property type="term" value="F:metal ion binding"/>
    <property type="evidence" value="ECO:0007669"/>
    <property type="project" value="UniProtKB-KW"/>
</dbReference>
<dbReference type="PANTHER" id="PTHR23080">
    <property type="entry name" value="THAP DOMAIN PROTEIN"/>
    <property type="match status" value="1"/>
</dbReference>
<dbReference type="Pfam" id="PF13359">
    <property type="entry name" value="DDE_Tnp_4"/>
    <property type="match status" value="1"/>
</dbReference>
<comment type="caution">
    <text evidence="6">The sequence shown here is derived from an EMBL/GenBank/DDBJ whole genome shotgun (WGS) entry which is preliminary data.</text>
</comment>
<dbReference type="Proteomes" id="UP001557470">
    <property type="component" value="Unassembled WGS sequence"/>
</dbReference>
<accession>A0ABD0XVP2</accession>
<evidence type="ECO:0000256" key="1">
    <source>
        <dbReference type="ARBA" id="ARBA00001968"/>
    </source>
</evidence>
<dbReference type="InterPro" id="IPR027805">
    <property type="entry name" value="Transposase_HTH_dom"/>
</dbReference>
<evidence type="ECO:0008006" key="8">
    <source>
        <dbReference type="Google" id="ProtNLM"/>
    </source>
</evidence>
<keyword evidence="2" id="KW-0479">Metal-binding</keyword>
<comment type="cofactor">
    <cofactor evidence="1">
        <name>a divalent metal cation</name>
        <dbReference type="ChEBI" id="CHEBI:60240"/>
    </cofactor>
</comment>
<feature type="domain" description="DDE Tnp4" evidence="4">
    <location>
        <begin position="362"/>
        <end position="534"/>
    </location>
</feature>
<reference evidence="6 7" key="1">
    <citation type="submission" date="2024-06" db="EMBL/GenBank/DDBJ databases">
        <authorList>
            <person name="Pan Q."/>
            <person name="Wen M."/>
            <person name="Jouanno E."/>
            <person name="Zahm M."/>
            <person name="Klopp C."/>
            <person name="Cabau C."/>
            <person name="Louis A."/>
            <person name="Berthelot C."/>
            <person name="Parey E."/>
            <person name="Roest Crollius H."/>
            <person name="Montfort J."/>
            <person name="Robinson-Rechavi M."/>
            <person name="Bouchez O."/>
            <person name="Lampietro C."/>
            <person name="Lopez Roques C."/>
            <person name="Donnadieu C."/>
            <person name="Postlethwait J."/>
            <person name="Bobe J."/>
            <person name="Verreycken H."/>
            <person name="Guiguen Y."/>
        </authorList>
    </citation>
    <scope>NUCLEOTIDE SEQUENCE [LARGE SCALE GENOMIC DNA]</scope>
    <source>
        <strain evidence="6">Up_M1</strain>
        <tissue evidence="6">Testis</tissue>
    </source>
</reference>
<dbReference type="EMBL" id="JAGEUA010000002">
    <property type="protein sequence ID" value="KAL1005211.1"/>
    <property type="molecule type" value="Genomic_DNA"/>
</dbReference>
<dbReference type="InterPro" id="IPR027806">
    <property type="entry name" value="HARBI1_dom"/>
</dbReference>
<evidence type="ECO:0000256" key="2">
    <source>
        <dbReference type="ARBA" id="ARBA00022723"/>
    </source>
</evidence>
<evidence type="ECO:0000313" key="6">
    <source>
        <dbReference type="EMBL" id="KAL1005211.1"/>
    </source>
</evidence>
<evidence type="ECO:0000259" key="5">
    <source>
        <dbReference type="Pfam" id="PF13613"/>
    </source>
</evidence>
<keyword evidence="7" id="KW-1185">Reference proteome</keyword>
<dbReference type="Pfam" id="PF13613">
    <property type="entry name" value="HTH_Tnp_4"/>
    <property type="match status" value="1"/>
</dbReference>
<feature type="domain" description="Transposase Helix-turn-helix" evidence="5">
    <location>
        <begin position="282"/>
        <end position="328"/>
    </location>
</feature>
<sequence>MSCSFTAEEPVDWAQTEGMLNIVLKQENGEDVVTVKTEEGTLGVEEKDEDCTVKREEETLGVKEEKERDELVVDVKEEDISIKVEEKEAGCMNKQEGLNLNYPEHPDYAPSIFPHRLESHTAKLIRFGNGRKRELGEPLPPPRKKPPPMIPKTKACPLSEPNEAAQLDLDNVSVEFLGPVAENERARMMVEMVSLKKERDEARKERDEVIRERDEARRERDAARRDRGVRGKLKDKQLSASAVEKNDSACKDMTGLTWAVFLCLHDYLVQFIKKPGKAVACSTRDQLFFCLLKLRQNPSLALLSHVLNIGPSTVQGMFSSWLNLMFAKITFLVQWPDRESISSSVPPEMKATFPRLTTVFSCFEIYIEHSKNLKSRVKSYSNYKKWTTVKYCIACSPAGSITYLSKGQGGRASDFKMVRESGFVSRQYHQPGDQILTNQDFPLKDDFALIGANLLTPPFTHGGKPLKGKDGDVSKIKVNVRTRIERVVGVLKGTFRILDGPLPVKLVTSLRDKMKIGEVAAADKIVNVCAALVNMSEGAFDKKVKKAA</sequence>
<feature type="region of interest" description="Disordered" evidence="3">
    <location>
        <begin position="201"/>
        <end position="231"/>
    </location>
</feature>
<gene>
    <name evidence="6" type="ORF">UPYG_G00056070</name>
</gene>
<name>A0ABD0XVP2_UMBPY</name>
<evidence type="ECO:0000256" key="3">
    <source>
        <dbReference type="SAM" id="MobiDB-lite"/>
    </source>
</evidence>